<keyword evidence="2" id="KW-0347">Helicase</keyword>
<feature type="compositionally biased region" description="Polar residues" evidence="1">
    <location>
        <begin position="422"/>
        <end position="440"/>
    </location>
</feature>
<keyword evidence="2" id="KW-0067">ATP-binding</keyword>
<dbReference type="PANTHER" id="PTHR40084">
    <property type="entry name" value="PHOSPHOHYDROLASE, PHP FAMILY"/>
    <property type="match status" value="1"/>
</dbReference>
<evidence type="ECO:0000256" key="1">
    <source>
        <dbReference type="SAM" id="MobiDB-lite"/>
    </source>
</evidence>
<evidence type="ECO:0000313" key="2">
    <source>
        <dbReference type="EMBL" id="OCC15898.1"/>
    </source>
</evidence>
<dbReference type="EMBL" id="MAGO01000003">
    <property type="protein sequence ID" value="OCC15898.1"/>
    <property type="molecule type" value="Genomic_DNA"/>
</dbReference>
<organism evidence="2 3">
    <name type="scientific">Dissulfuribacter thermophilus</name>
    <dbReference type="NCBI Taxonomy" id="1156395"/>
    <lineage>
        <taxon>Bacteria</taxon>
        <taxon>Pseudomonadati</taxon>
        <taxon>Thermodesulfobacteriota</taxon>
        <taxon>Dissulfuribacteria</taxon>
        <taxon>Dissulfuribacterales</taxon>
        <taxon>Dissulfuribacteraceae</taxon>
        <taxon>Dissulfuribacter</taxon>
    </lineage>
</organism>
<accession>A0A1B9F7G6</accession>
<keyword evidence="3" id="KW-1185">Reference proteome</keyword>
<dbReference type="RefSeq" id="WP_067616625.1">
    <property type="nucleotide sequence ID" value="NZ_MAGO01000003.1"/>
</dbReference>
<dbReference type="GO" id="GO:0004386">
    <property type="term" value="F:helicase activity"/>
    <property type="evidence" value="ECO:0007669"/>
    <property type="project" value="UniProtKB-KW"/>
</dbReference>
<dbReference type="InterPro" id="IPR016195">
    <property type="entry name" value="Pol/histidinol_Pase-like"/>
</dbReference>
<gene>
    <name evidence="2" type="ORF">DBT_0823</name>
</gene>
<dbReference type="SUPFAM" id="SSF89550">
    <property type="entry name" value="PHP domain-like"/>
    <property type="match status" value="1"/>
</dbReference>
<evidence type="ECO:0000313" key="3">
    <source>
        <dbReference type="Proteomes" id="UP000093080"/>
    </source>
</evidence>
<proteinExistence type="predicted"/>
<dbReference type="PANTHER" id="PTHR40084:SF1">
    <property type="entry name" value="PHOSPHOTRANSFERASE"/>
    <property type="match status" value="1"/>
</dbReference>
<keyword evidence="2" id="KW-0378">Hydrolase</keyword>
<dbReference type="PATRIC" id="fig|1156395.6.peg.835"/>
<keyword evidence="2" id="KW-0547">Nucleotide-binding</keyword>
<dbReference type="CDD" id="cd19067">
    <property type="entry name" value="PfuEndoQ-like"/>
    <property type="match status" value="1"/>
</dbReference>
<comment type="caution">
    <text evidence="2">The sequence shown here is derived from an EMBL/GenBank/DDBJ whole genome shotgun (WGS) entry which is preliminary data.</text>
</comment>
<protein>
    <submittedName>
        <fullName evidence="2">ATP-dependent DNA helicase UvrD/PcrA</fullName>
    </submittedName>
</protein>
<dbReference type="AlphaFoldDB" id="A0A1B9F7G6"/>
<dbReference type="Proteomes" id="UP000093080">
    <property type="component" value="Unassembled WGS sequence"/>
</dbReference>
<name>A0A1B9F7G6_9BACT</name>
<dbReference type="STRING" id="1156395.DBT_0823"/>
<dbReference type="Gene3D" id="3.20.20.140">
    <property type="entry name" value="Metal-dependent hydrolases"/>
    <property type="match status" value="1"/>
</dbReference>
<sequence length="440" mass="49798">MKTFKSVPWEQVTFIADLHIHSKFSRATSQEMTPARLNEYAKLKGIKVMGTGDFTHPLYLKELEESLEKAPDGFYCLKEDPEGTRFVLTAEISNIFSWHGKTHRIHTVVIVSDISEARQIQERLKRLGNVSADGRPIFGFPAKELVKIVRESSADYLVIPAHIWTPWFSLFGAKSGFDSIEECFEEETEYIYALETGLSSDPPMNWVWSALDRFTLVSNSDAHSPQKIGREANCFSCPVEYKEMTAAIRDPKKGFLGTIEFFPEEGKYHYDGHRLCGVCLSPNETKKLDGICPVCGKPLTIGVMHRVMDLADRPMGDIPDSALPFEHLVPLSEILQEAMELKTFSKRVQREYRRIVSEIGSEIDVLCKIPIEELKNALSERLVWGIEKMREGKVSVMPGHDGKYGIVSVFGDKPTNGKFKARTQSQKSPQKTPSKQRSLF</sequence>
<feature type="region of interest" description="Disordered" evidence="1">
    <location>
        <begin position="413"/>
        <end position="440"/>
    </location>
</feature>
<reference evidence="2 3" key="1">
    <citation type="submission" date="2016-06" db="EMBL/GenBank/DDBJ databases">
        <title>Respiratory ammonification of nitrate coupled to the oxidation of elemental sulfur in deep-sea autotrophic thermophilic bacteria.</title>
        <authorList>
            <person name="Slobodkina G.B."/>
            <person name="Mardanov A.V."/>
            <person name="Ravin N.V."/>
            <person name="Frolova A.A."/>
            <person name="Viryasiv M.B."/>
            <person name="Chernyh N.A."/>
            <person name="Bonch-Osmolovskaya E.A."/>
            <person name="Slobodkin A.I."/>
        </authorList>
    </citation>
    <scope>NUCLEOTIDE SEQUENCE [LARGE SCALE GENOMIC DNA]</scope>
    <source>
        <strain evidence="2 3">S69</strain>
    </source>
</reference>